<sequence length="318" mass="35223">MAPNSPKPFRIITLRGGIIIYEIKPVPVTIDGAVNLKPDALRLLSLLGALQELQEKRYGEKCLAVEVFDLYTETKMAESSFCGPEGNGLVGIKGNENSVELAIENGGNHTADIFVGWDGIHSVTRCKHRHDISKANAEYEPVHFETSGMNFSRRGILLKSFHDKSKESIYVGALMQVAEIGSNNGWKAAGAYLPKTRTQITDRLSEDAALLLIRYWSTERVMLVDNAAHAMSLQGESTSIVFKATVLFARCIGRGSSFLGKELMELYDENQSVVKTVLDAGWLGHNIKMRIMSWFLWQTSSVRGEHFVGDFTSSDVGY</sequence>
<dbReference type="SUPFAM" id="SSF51905">
    <property type="entry name" value="FAD/NAD(P)-binding domain"/>
    <property type="match status" value="1"/>
</dbReference>
<reference evidence="1" key="1">
    <citation type="journal article" date="2020" name="Stud. Mycol.">
        <title>101 Dothideomycetes genomes: a test case for predicting lifestyles and emergence of pathogens.</title>
        <authorList>
            <person name="Haridas S."/>
            <person name="Albert R."/>
            <person name="Binder M."/>
            <person name="Bloem J."/>
            <person name="Labutti K."/>
            <person name="Salamov A."/>
            <person name="Andreopoulos B."/>
            <person name="Baker S."/>
            <person name="Barry K."/>
            <person name="Bills G."/>
            <person name="Bluhm B."/>
            <person name="Cannon C."/>
            <person name="Castanera R."/>
            <person name="Culley D."/>
            <person name="Daum C."/>
            <person name="Ezra D."/>
            <person name="Gonzalez J."/>
            <person name="Henrissat B."/>
            <person name="Kuo A."/>
            <person name="Liang C."/>
            <person name="Lipzen A."/>
            <person name="Lutzoni F."/>
            <person name="Magnuson J."/>
            <person name="Mondo S."/>
            <person name="Nolan M."/>
            <person name="Ohm R."/>
            <person name="Pangilinan J."/>
            <person name="Park H.-J."/>
            <person name="Ramirez L."/>
            <person name="Alfaro M."/>
            <person name="Sun H."/>
            <person name="Tritt A."/>
            <person name="Yoshinaga Y."/>
            <person name="Zwiers L.-H."/>
            <person name="Turgeon B."/>
            <person name="Goodwin S."/>
            <person name="Spatafora J."/>
            <person name="Crous P."/>
            <person name="Grigoriev I."/>
        </authorList>
    </citation>
    <scope>NUCLEOTIDE SEQUENCE</scope>
    <source>
        <strain evidence="1">CBS 123094</strain>
    </source>
</reference>
<dbReference type="Gene3D" id="3.50.50.60">
    <property type="entry name" value="FAD/NAD(P)-binding domain"/>
    <property type="match status" value="1"/>
</dbReference>
<evidence type="ECO:0008006" key="3">
    <source>
        <dbReference type="Google" id="ProtNLM"/>
    </source>
</evidence>
<protein>
    <recommendedName>
        <fullName evidence="3">FAD-binding domain-containing protein</fullName>
    </recommendedName>
</protein>
<organism evidence="1 2">
    <name type="scientific">Amniculicola lignicola CBS 123094</name>
    <dbReference type="NCBI Taxonomy" id="1392246"/>
    <lineage>
        <taxon>Eukaryota</taxon>
        <taxon>Fungi</taxon>
        <taxon>Dikarya</taxon>
        <taxon>Ascomycota</taxon>
        <taxon>Pezizomycotina</taxon>
        <taxon>Dothideomycetes</taxon>
        <taxon>Pleosporomycetidae</taxon>
        <taxon>Pleosporales</taxon>
        <taxon>Amniculicolaceae</taxon>
        <taxon>Amniculicola</taxon>
    </lineage>
</organism>
<evidence type="ECO:0000313" key="2">
    <source>
        <dbReference type="Proteomes" id="UP000799779"/>
    </source>
</evidence>
<keyword evidence="2" id="KW-1185">Reference proteome</keyword>
<accession>A0A6A5WA88</accession>
<dbReference type="OrthoDB" id="16820at2759"/>
<dbReference type="Proteomes" id="UP000799779">
    <property type="component" value="Unassembled WGS sequence"/>
</dbReference>
<dbReference type="InterPro" id="IPR036188">
    <property type="entry name" value="FAD/NAD-bd_sf"/>
</dbReference>
<evidence type="ECO:0000313" key="1">
    <source>
        <dbReference type="EMBL" id="KAF1998048.1"/>
    </source>
</evidence>
<dbReference type="EMBL" id="ML977607">
    <property type="protein sequence ID" value="KAF1998048.1"/>
    <property type="molecule type" value="Genomic_DNA"/>
</dbReference>
<gene>
    <name evidence="1" type="ORF">P154DRAFT_604701</name>
</gene>
<dbReference type="AlphaFoldDB" id="A0A6A5WA88"/>
<proteinExistence type="predicted"/>
<name>A0A6A5WA88_9PLEO</name>